<keyword evidence="1" id="KW-0614">Plasmid</keyword>
<reference evidence="2" key="1">
    <citation type="submission" date="2020-07" db="EMBL/GenBank/DDBJ databases">
        <title>Metabolic diversity and evolutionary history of the archaeal phylum ###Micrarchaeota### uncovered from a freshwater lake metagenome.</title>
        <authorList>
            <person name="Kadnikov V.V."/>
            <person name="Savvichev A.S."/>
            <person name="Mardanov A.V."/>
            <person name="Beletsky A.V."/>
            <person name="Chupakov A.V."/>
            <person name="Kokryatskaya N.M."/>
            <person name="Pimenov N.V."/>
            <person name="Ravin N.V."/>
        </authorList>
    </citation>
    <scope>NUCLEOTIDE SEQUENCE [LARGE SCALE GENOMIC DNA]</scope>
    <source>
        <plasmid evidence="2">psv326-1</plasmid>
    </source>
</reference>
<dbReference type="KEGG" id="flt:Sv326_1345"/>
<name>A0A7D6BGJ5_FERL1</name>
<dbReference type="EMBL" id="CP058999">
    <property type="protein sequence ID" value="QLJ53520.1"/>
    <property type="molecule type" value="Genomic_DNA"/>
</dbReference>
<accession>A0A7D6BGJ5</accession>
<evidence type="ECO:0000313" key="1">
    <source>
        <dbReference type="EMBL" id="QLJ53520.1"/>
    </source>
</evidence>
<dbReference type="AlphaFoldDB" id="A0A7D6BGJ5"/>
<proteinExistence type="predicted"/>
<organism evidence="1 2">
    <name type="scientific">Fermentimicrarchaeum limneticum</name>
    <dbReference type="NCBI Taxonomy" id="2795018"/>
    <lineage>
        <taxon>Archaea</taxon>
        <taxon>Candidatus Micrarchaeota</taxon>
        <taxon>Candidatus Fermentimicrarchaeales</taxon>
        <taxon>Candidatus Fermentimicrarchaeaceae</taxon>
        <taxon>Candidatus Fermentimicrarchaeum</taxon>
    </lineage>
</organism>
<protein>
    <submittedName>
        <fullName evidence="1">Uncharacterized protein</fullName>
    </submittedName>
</protein>
<gene>
    <name evidence="1" type="ORF">Sv326_1345</name>
</gene>
<evidence type="ECO:0000313" key="2">
    <source>
        <dbReference type="Proteomes" id="UP000510821"/>
    </source>
</evidence>
<dbReference type="Proteomes" id="UP000510821">
    <property type="component" value="Plasmid pSv326-1"/>
</dbReference>
<geneLocation type="plasmid" evidence="2">
    <name>psv326-1</name>
</geneLocation>
<sequence>MYFTIIASAYQQRKIRKLLKKLEEEGKLDEGS</sequence>